<evidence type="ECO:0000313" key="9">
    <source>
        <dbReference type="EMBL" id="GLD45615.1"/>
    </source>
</evidence>
<keyword evidence="10" id="KW-1185">Reference proteome</keyword>
<proteinExistence type="predicted"/>
<evidence type="ECO:0000256" key="6">
    <source>
        <dbReference type="SAM" id="MobiDB-lite"/>
    </source>
</evidence>
<dbReference type="PANTHER" id="PTHR46037">
    <property type="entry name" value="PROTEIN ENHANCER OF SEVENLESS 2B"/>
    <property type="match status" value="1"/>
</dbReference>
<feature type="domain" description="SH2" evidence="7">
    <location>
        <begin position="140"/>
        <end position="237"/>
    </location>
</feature>
<dbReference type="SUPFAM" id="SSF50044">
    <property type="entry name" value="SH3-domain"/>
    <property type="match status" value="1"/>
</dbReference>
<name>A0AAD3QVX4_LATJO</name>
<dbReference type="Gene3D" id="2.30.30.40">
    <property type="entry name" value="SH3 Domains"/>
    <property type="match status" value="1"/>
</dbReference>
<dbReference type="Pfam" id="PF00018">
    <property type="entry name" value="SH3_1"/>
    <property type="match status" value="1"/>
</dbReference>
<feature type="region of interest" description="Disordered" evidence="6">
    <location>
        <begin position="1"/>
        <end position="73"/>
    </location>
</feature>
<dbReference type="SMART" id="SM00252">
    <property type="entry name" value="SH2"/>
    <property type="match status" value="1"/>
</dbReference>
<dbReference type="InterPro" id="IPR036860">
    <property type="entry name" value="SH2_dom_sf"/>
</dbReference>
<keyword evidence="1 5" id="KW-0728">SH3 domain</keyword>
<dbReference type="AlphaFoldDB" id="A0AAD3QVX4"/>
<comment type="caution">
    <text evidence="9">The sequence shown here is derived from an EMBL/GenBank/DDBJ whole genome shotgun (WGS) entry which is preliminary data.</text>
</comment>
<feature type="compositionally biased region" description="Polar residues" evidence="6">
    <location>
        <begin position="37"/>
        <end position="48"/>
    </location>
</feature>
<evidence type="ECO:0000259" key="7">
    <source>
        <dbReference type="PROSITE" id="PS50001"/>
    </source>
</evidence>
<keyword evidence="2 4" id="KW-0727">SH2 domain</keyword>
<dbReference type="Gene3D" id="3.30.200.20">
    <property type="entry name" value="Phosphorylase Kinase, domain 1"/>
    <property type="match status" value="1"/>
</dbReference>
<dbReference type="SMART" id="SM00326">
    <property type="entry name" value="SH3"/>
    <property type="match status" value="1"/>
</dbReference>
<dbReference type="PRINTS" id="PR00401">
    <property type="entry name" value="SH2DOMAIN"/>
</dbReference>
<evidence type="ECO:0000256" key="3">
    <source>
        <dbReference type="ARBA" id="ARBA00023288"/>
    </source>
</evidence>
<dbReference type="InterPro" id="IPR043539">
    <property type="entry name" value="Grb2-like"/>
</dbReference>
<evidence type="ECO:0000256" key="2">
    <source>
        <dbReference type="ARBA" id="ARBA00022999"/>
    </source>
</evidence>
<keyword evidence="3" id="KW-0449">Lipoprotein</keyword>
<keyword evidence="9" id="KW-0808">Transferase</keyword>
<dbReference type="Proteomes" id="UP001279410">
    <property type="component" value="Unassembled WGS sequence"/>
</dbReference>
<dbReference type="PROSITE" id="PS50001">
    <property type="entry name" value="SH2"/>
    <property type="match status" value="1"/>
</dbReference>
<dbReference type="PRINTS" id="PR00452">
    <property type="entry name" value="SH3DOMAIN"/>
</dbReference>
<evidence type="ECO:0000259" key="8">
    <source>
        <dbReference type="PROSITE" id="PS50002"/>
    </source>
</evidence>
<protein>
    <submittedName>
        <fullName evidence="9">Tyrosine-protein kinase HCK</fullName>
    </submittedName>
</protein>
<sequence length="274" mass="30715">MKIIHNHRSKSRSDWPEREGTMGCVGSKREQEPLSKGTGNDDLQNRAQTAHYVKDPTTGNSNRAGKMPSNANASEGESIAMALYDYEAIHDGDLGFKKGDKLKILEESGEWWRAMLISTGQEGYIPSNYVAKDTLEAEEWFFKGVSRKDAERQLLAPGNKVGSFMIRDSETTKGSYSLSVRDSDVQAGDTVKHYKIRTLDNGGFYISPRITFSTLQELVSHYKKQGDGLCQTLTNPCLSPKPEKPWEKDAWEIPRSSLKLEKRLGAGQFGEVWM</sequence>
<dbReference type="InterPro" id="IPR036028">
    <property type="entry name" value="SH3-like_dom_sf"/>
</dbReference>
<dbReference type="InterPro" id="IPR001452">
    <property type="entry name" value="SH3_domain"/>
</dbReference>
<feature type="compositionally biased region" description="Basic and acidic residues" evidence="6">
    <location>
        <begin position="11"/>
        <end position="20"/>
    </location>
</feature>
<reference evidence="9" key="1">
    <citation type="submission" date="2022-08" db="EMBL/GenBank/DDBJ databases">
        <title>Genome sequencing of akame (Lates japonicus).</title>
        <authorList>
            <person name="Hashiguchi Y."/>
            <person name="Takahashi H."/>
        </authorList>
    </citation>
    <scope>NUCLEOTIDE SEQUENCE</scope>
    <source>
        <strain evidence="9">Kochi</strain>
    </source>
</reference>
<evidence type="ECO:0000256" key="4">
    <source>
        <dbReference type="PROSITE-ProRule" id="PRU00191"/>
    </source>
</evidence>
<dbReference type="EMBL" id="BRZM01000001">
    <property type="protein sequence ID" value="GLD45615.1"/>
    <property type="molecule type" value="Genomic_DNA"/>
</dbReference>
<dbReference type="Gene3D" id="3.30.505.10">
    <property type="entry name" value="SH2 domain"/>
    <property type="match status" value="1"/>
</dbReference>
<evidence type="ECO:0000256" key="1">
    <source>
        <dbReference type="ARBA" id="ARBA00022443"/>
    </source>
</evidence>
<dbReference type="GO" id="GO:0016301">
    <property type="term" value="F:kinase activity"/>
    <property type="evidence" value="ECO:0007669"/>
    <property type="project" value="UniProtKB-KW"/>
</dbReference>
<feature type="compositionally biased region" description="Polar residues" evidence="6">
    <location>
        <begin position="57"/>
        <end position="73"/>
    </location>
</feature>
<evidence type="ECO:0000256" key="5">
    <source>
        <dbReference type="PROSITE-ProRule" id="PRU00192"/>
    </source>
</evidence>
<feature type="non-terminal residue" evidence="9">
    <location>
        <position position="1"/>
    </location>
</feature>
<feature type="compositionally biased region" description="Basic residues" evidence="6">
    <location>
        <begin position="1"/>
        <end position="10"/>
    </location>
</feature>
<organism evidence="9 10">
    <name type="scientific">Lates japonicus</name>
    <name type="common">Japanese lates</name>
    <dbReference type="NCBI Taxonomy" id="270547"/>
    <lineage>
        <taxon>Eukaryota</taxon>
        <taxon>Metazoa</taxon>
        <taxon>Chordata</taxon>
        <taxon>Craniata</taxon>
        <taxon>Vertebrata</taxon>
        <taxon>Euteleostomi</taxon>
        <taxon>Actinopterygii</taxon>
        <taxon>Neopterygii</taxon>
        <taxon>Teleostei</taxon>
        <taxon>Neoteleostei</taxon>
        <taxon>Acanthomorphata</taxon>
        <taxon>Carangaria</taxon>
        <taxon>Carangaria incertae sedis</taxon>
        <taxon>Centropomidae</taxon>
        <taxon>Lates</taxon>
    </lineage>
</organism>
<keyword evidence="9" id="KW-0418">Kinase</keyword>
<accession>A0AAD3QVX4</accession>
<gene>
    <name evidence="9" type="ORF">AKAME5_000010300</name>
</gene>
<feature type="domain" description="SH3" evidence="8">
    <location>
        <begin position="75"/>
        <end position="135"/>
    </location>
</feature>
<dbReference type="PROSITE" id="PS50002">
    <property type="entry name" value="SH3"/>
    <property type="match status" value="1"/>
</dbReference>
<evidence type="ECO:0000313" key="10">
    <source>
        <dbReference type="Proteomes" id="UP001279410"/>
    </source>
</evidence>
<dbReference type="InterPro" id="IPR000980">
    <property type="entry name" value="SH2"/>
</dbReference>
<dbReference type="FunFam" id="3.30.505.10:FF:000010">
    <property type="entry name" value="Tyrosine-protein kinase"/>
    <property type="match status" value="1"/>
</dbReference>
<dbReference type="SUPFAM" id="SSF55550">
    <property type="entry name" value="SH2 domain"/>
    <property type="match status" value="1"/>
</dbReference>
<dbReference type="Pfam" id="PF00017">
    <property type="entry name" value="SH2"/>
    <property type="match status" value="1"/>
</dbReference>